<proteinExistence type="predicted"/>
<protein>
    <submittedName>
        <fullName evidence="3">CLU domain</fullName>
    </submittedName>
</protein>
<accession>A0AAN8ZAY1</accession>
<feature type="compositionally biased region" description="Low complexity" evidence="1">
    <location>
        <begin position="13"/>
        <end position="29"/>
    </location>
</feature>
<evidence type="ECO:0000313" key="4">
    <source>
        <dbReference type="Proteomes" id="UP001370490"/>
    </source>
</evidence>
<dbReference type="Proteomes" id="UP001370490">
    <property type="component" value="Unassembled WGS sequence"/>
</dbReference>
<dbReference type="EMBL" id="JBAMMX010000013">
    <property type="protein sequence ID" value="KAK6928680.1"/>
    <property type="molecule type" value="Genomic_DNA"/>
</dbReference>
<evidence type="ECO:0000259" key="2">
    <source>
        <dbReference type="PROSITE" id="PS51823"/>
    </source>
</evidence>
<evidence type="ECO:0000313" key="3">
    <source>
        <dbReference type="EMBL" id="KAK6928680.1"/>
    </source>
</evidence>
<dbReference type="InterPro" id="IPR025697">
    <property type="entry name" value="CLU_dom"/>
</dbReference>
<reference evidence="3 4" key="1">
    <citation type="submission" date="2023-12" db="EMBL/GenBank/DDBJ databases">
        <title>A high-quality genome assembly for Dillenia turbinata (Dilleniales).</title>
        <authorList>
            <person name="Chanderbali A."/>
        </authorList>
    </citation>
    <scope>NUCLEOTIDE SEQUENCE [LARGE SCALE GENOMIC DNA]</scope>
    <source>
        <strain evidence="3">LSX21</strain>
        <tissue evidence="3">Leaf</tissue>
    </source>
</reference>
<dbReference type="PROSITE" id="PS51823">
    <property type="entry name" value="CLU"/>
    <property type="match status" value="1"/>
</dbReference>
<keyword evidence="4" id="KW-1185">Reference proteome</keyword>
<dbReference type="InterPro" id="IPR033646">
    <property type="entry name" value="CLU-central"/>
</dbReference>
<dbReference type="AlphaFoldDB" id="A0AAN8ZAY1"/>
<feature type="compositionally biased region" description="Basic and acidic residues" evidence="1">
    <location>
        <begin position="479"/>
        <end position="488"/>
    </location>
</feature>
<sequence length="641" mass="68674">MAGKSSKGKNRRGSSSSHSSTNPSNSSGRIVAASAGAKLKENSNSGASPPEQVAAVTNGAAVAEETGSVKAEGSQPEAAASSGHRKQVKTEVPDPEGLGFMEDISAFREILERKASAHPFENVQSLLPPNSWLGLYPVPDHKRDAARAEDALTLSYGSELIGMQRDWNEELQSCREFPHTTPQEKILRDRALYKVTSDFVDAAISGAIGVINRCIPPINPTDPECFHIFAVDDDINQLSRRHAPANNLQASGDNILKDSKESISEVGDVVPDASAEMQLAESEQATFASANNDLKGTKLYQEADVPGLYNLAMAIIDYRGYRVVAQSVLPGILQGDKSDSLLYGSVDNGKKICWNEDFHAKVAEAAKRLHLKEHTVLDGSGNVFKLAAPVECKGIVGSDDRHYLLDLMRVTPRDANYTGPTSRFCVLRPELAEAAEKSKCMAKQEGELNIVADSPDVATGNEPVGTVATAASASDSDGTEGHQGEVVHESGSVPADTDESCEGILFNPNVFTEFKLAGSTEVAEKIKNFPHLWDLCCNEIAVRSAKHIFKGILRETADHDIGPVGITIAAHKYDLGAATPFETSDILNLQPVVKHSVPACTEAKDLIETGKAQLAEGLLSEAYQLFSEAFSILQQESGNVL</sequence>
<evidence type="ECO:0000256" key="1">
    <source>
        <dbReference type="SAM" id="MobiDB-lite"/>
    </source>
</evidence>
<dbReference type="InterPro" id="IPR027523">
    <property type="entry name" value="CLU_prot"/>
</dbReference>
<name>A0AAN8ZAY1_9MAGN</name>
<dbReference type="Pfam" id="PF13236">
    <property type="entry name" value="CLU"/>
    <property type="match status" value="1"/>
</dbReference>
<dbReference type="PANTHER" id="PTHR12601:SF6">
    <property type="entry name" value="CLUSTERED MITOCHONDRIA PROTEIN HOMOLOG"/>
    <property type="match status" value="1"/>
</dbReference>
<feature type="domain" description="Clu" evidence="2">
    <location>
        <begin position="139"/>
        <end position="418"/>
    </location>
</feature>
<feature type="region of interest" description="Disordered" evidence="1">
    <location>
        <begin position="470"/>
        <end position="495"/>
    </location>
</feature>
<comment type="caution">
    <text evidence="3">The sequence shown here is derived from an EMBL/GenBank/DDBJ whole genome shotgun (WGS) entry which is preliminary data.</text>
</comment>
<feature type="compositionally biased region" description="Basic residues" evidence="1">
    <location>
        <begin position="1"/>
        <end position="12"/>
    </location>
</feature>
<organism evidence="3 4">
    <name type="scientific">Dillenia turbinata</name>
    <dbReference type="NCBI Taxonomy" id="194707"/>
    <lineage>
        <taxon>Eukaryota</taxon>
        <taxon>Viridiplantae</taxon>
        <taxon>Streptophyta</taxon>
        <taxon>Embryophyta</taxon>
        <taxon>Tracheophyta</taxon>
        <taxon>Spermatophyta</taxon>
        <taxon>Magnoliopsida</taxon>
        <taxon>eudicotyledons</taxon>
        <taxon>Gunneridae</taxon>
        <taxon>Pentapetalae</taxon>
        <taxon>Dilleniales</taxon>
        <taxon>Dilleniaceae</taxon>
        <taxon>Dillenia</taxon>
    </lineage>
</organism>
<dbReference type="PANTHER" id="PTHR12601">
    <property type="entry name" value="EUKARYOTIC TRANSLATION INITIATION FACTOR 3 SUBUNIT EIF-3"/>
    <property type="match status" value="1"/>
</dbReference>
<feature type="region of interest" description="Disordered" evidence="1">
    <location>
        <begin position="1"/>
        <end position="97"/>
    </location>
</feature>
<gene>
    <name evidence="3" type="ORF">RJ641_004885</name>
</gene>
<dbReference type="GO" id="GO:0005737">
    <property type="term" value="C:cytoplasm"/>
    <property type="evidence" value="ECO:0007669"/>
    <property type="project" value="TreeGrafter"/>
</dbReference>
<dbReference type="Pfam" id="PF12807">
    <property type="entry name" value="eIF3_p135"/>
    <property type="match status" value="1"/>
</dbReference>